<evidence type="ECO:0000313" key="2">
    <source>
        <dbReference type="Proteomes" id="UP000095283"/>
    </source>
</evidence>
<keyword evidence="2" id="KW-1185">Reference proteome</keyword>
<dbReference type="Proteomes" id="UP000095283">
    <property type="component" value="Unplaced"/>
</dbReference>
<keyword evidence="1" id="KW-0812">Transmembrane</keyword>
<proteinExistence type="predicted"/>
<accession>A0A1I7W9Q5</accession>
<feature type="transmembrane region" description="Helical" evidence="1">
    <location>
        <begin position="24"/>
        <end position="47"/>
    </location>
</feature>
<dbReference type="AlphaFoldDB" id="A0A1I7W9Q5"/>
<sequence>MNEVTNGKKNETICMNHVNERVQLITAIMCILFCFLSLIIMFLTSYLDSRVVTQMNHYCGVSGSVTEGFALFHQNFNLVCQVGKSAGKREYGVPPLSVGNQDFTDRSIYLLKNFTDVDISKEVQNLVVTYSPAIFQISKFALYIFTGKEFRQCLLRLINERSVTERPDQTKNKKKMISTINANSCVQQKYLASN</sequence>
<reference evidence="3" key="1">
    <citation type="submission" date="2016-11" db="UniProtKB">
        <authorList>
            <consortium name="WormBaseParasite"/>
        </authorList>
    </citation>
    <scope>IDENTIFICATION</scope>
</reference>
<organism evidence="2 3">
    <name type="scientific">Heterorhabditis bacteriophora</name>
    <name type="common">Entomopathogenic nematode worm</name>
    <dbReference type="NCBI Taxonomy" id="37862"/>
    <lineage>
        <taxon>Eukaryota</taxon>
        <taxon>Metazoa</taxon>
        <taxon>Ecdysozoa</taxon>
        <taxon>Nematoda</taxon>
        <taxon>Chromadorea</taxon>
        <taxon>Rhabditida</taxon>
        <taxon>Rhabditina</taxon>
        <taxon>Rhabditomorpha</taxon>
        <taxon>Strongyloidea</taxon>
        <taxon>Heterorhabditidae</taxon>
        <taxon>Heterorhabditis</taxon>
    </lineage>
</organism>
<protein>
    <submittedName>
        <fullName evidence="3">Uncharacterized protein</fullName>
    </submittedName>
</protein>
<keyword evidence="1" id="KW-1133">Transmembrane helix</keyword>
<keyword evidence="1" id="KW-0472">Membrane</keyword>
<dbReference type="WBParaSite" id="Hba_01379">
    <property type="protein sequence ID" value="Hba_01379"/>
    <property type="gene ID" value="Hba_01379"/>
</dbReference>
<name>A0A1I7W9Q5_HETBA</name>
<evidence type="ECO:0000313" key="3">
    <source>
        <dbReference type="WBParaSite" id="Hba_01379"/>
    </source>
</evidence>
<evidence type="ECO:0000256" key="1">
    <source>
        <dbReference type="SAM" id="Phobius"/>
    </source>
</evidence>